<evidence type="ECO:0000256" key="1">
    <source>
        <dbReference type="SAM" id="MobiDB-lite"/>
    </source>
</evidence>
<comment type="caution">
    <text evidence="2">The sequence shown here is derived from an EMBL/GenBank/DDBJ whole genome shotgun (WGS) entry which is preliminary data.</text>
</comment>
<dbReference type="RefSeq" id="WP_138694572.1">
    <property type="nucleotide sequence ID" value="NZ_JBHSAZ010000052.1"/>
</dbReference>
<dbReference type="InterPro" id="IPR036111">
    <property type="entry name" value="Mal/L-sulfo/L-lacto_DH-like_sf"/>
</dbReference>
<feature type="region of interest" description="Disordered" evidence="1">
    <location>
        <begin position="216"/>
        <end position="238"/>
    </location>
</feature>
<organism evidence="2 3">
    <name type="scientific">Nonomuraea zeae</name>
    <dbReference type="NCBI Taxonomy" id="1642303"/>
    <lineage>
        <taxon>Bacteria</taxon>
        <taxon>Bacillati</taxon>
        <taxon>Actinomycetota</taxon>
        <taxon>Actinomycetes</taxon>
        <taxon>Streptosporangiales</taxon>
        <taxon>Streptosporangiaceae</taxon>
        <taxon>Nonomuraea</taxon>
    </lineage>
</organism>
<dbReference type="GO" id="GO:0016491">
    <property type="term" value="F:oxidoreductase activity"/>
    <property type="evidence" value="ECO:0007669"/>
    <property type="project" value="InterPro"/>
</dbReference>
<dbReference type="EMBL" id="VCKX01000155">
    <property type="protein sequence ID" value="TMR27924.1"/>
    <property type="molecule type" value="Genomic_DNA"/>
</dbReference>
<keyword evidence="3" id="KW-1185">Reference proteome</keyword>
<evidence type="ECO:0000313" key="2">
    <source>
        <dbReference type="EMBL" id="TMR27924.1"/>
    </source>
</evidence>
<dbReference type="AlphaFoldDB" id="A0A5S4G5Y4"/>
<reference evidence="2 3" key="1">
    <citation type="submission" date="2019-05" db="EMBL/GenBank/DDBJ databases">
        <title>Draft genome sequence of Nonomuraea zeae DSM 100528.</title>
        <authorList>
            <person name="Saricaoglu S."/>
            <person name="Isik K."/>
        </authorList>
    </citation>
    <scope>NUCLEOTIDE SEQUENCE [LARGE SCALE GENOMIC DNA]</scope>
    <source>
        <strain evidence="2 3">DSM 100528</strain>
    </source>
</reference>
<protein>
    <submittedName>
        <fullName evidence="2">Uncharacterized protein</fullName>
    </submittedName>
</protein>
<dbReference type="OrthoDB" id="7852436at2"/>
<gene>
    <name evidence="2" type="ORF">ETD85_37480</name>
</gene>
<evidence type="ECO:0000313" key="3">
    <source>
        <dbReference type="Proteomes" id="UP000306628"/>
    </source>
</evidence>
<accession>A0A5S4G5Y4</accession>
<dbReference type="Proteomes" id="UP000306628">
    <property type="component" value="Unassembled WGS sequence"/>
</dbReference>
<dbReference type="SUPFAM" id="SSF89733">
    <property type="entry name" value="L-sulfolactate dehydrogenase-like"/>
    <property type="match status" value="1"/>
</dbReference>
<sequence>MTGPTAEAATEAGCAAAESGGSRLTVSLRETRVLVERILLLLGVPKGAVPAVRDLLVEAEALGLGALAFLDSRAHPDSWRAAELASNDASNDASNAGGRAVIEAHGMPAPYVAPALLDLGVALLREHGRARIEVRGLSAPQLLPVLPHAAAAYGARVEVSFGAGAPVLAVEDAVGDAVADGSSGHLARAVHEGMRVDAGLWWRLYHRSNDALTEDTPVSRRHAGATLDPDVTDPDVDVDYVGVSS</sequence>
<name>A0A5S4G5Y4_9ACTN</name>
<proteinExistence type="predicted"/>